<evidence type="ECO:0000256" key="1">
    <source>
        <dbReference type="SAM" id="MobiDB-lite"/>
    </source>
</evidence>
<feature type="compositionally biased region" description="Polar residues" evidence="1">
    <location>
        <begin position="49"/>
        <end position="58"/>
    </location>
</feature>
<feature type="region of interest" description="Disordered" evidence="1">
    <location>
        <begin position="15"/>
        <end position="69"/>
    </location>
</feature>
<feature type="compositionally biased region" description="Low complexity" evidence="1">
    <location>
        <begin position="281"/>
        <end position="290"/>
    </location>
</feature>
<evidence type="ECO:0000313" key="2">
    <source>
        <dbReference type="EMBL" id="CAB9499129.1"/>
    </source>
</evidence>
<gene>
    <name evidence="2" type="ORF">SEMRO_54_G031880.1</name>
</gene>
<comment type="caution">
    <text evidence="2">The sequence shown here is derived from an EMBL/GenBank/DDBJ whole genome shotgun (WGS) entry which is preliminary data.</text>
</comment>
<dbReference type="Proteomes" id="UP001153069">
    <property type="component" value="Unassembled WGS sequence"/>
</dbReference>
<organism evidence="2 3">
    <name type="scientific">Seminavis robusta</name>
    <dbReference type="NCBI Taxonomy" id="568900"/>
    <lineage>
        <taxon>Eukaryota</taxon>
        <taxon>Sar</taxon>
        <taxon>Stramenopiles</taxon>
        <taxon>Ochrophyta</taxon>
        <taxon>Bacillariophyta</taxon>
        <taxon>Bacillariophyceae</taxon>
        <taxon>Bacillariophycidae</taxon>
        <taxon>Naviculales</taxon>
        <taxon>Naviculaceae</taxon>
        <taxon>Seminavis</taxon>
    </lineage>
</organism>
<feature type="compositionally biased region" description="Acidic residues" evidence="1">
    <location>
        <begin position="26"/>
        <end position="42"/>
    </location>
</feature>
<dbReference type="AlphaFoldDB" id="A0A9N8DGA7"/>
<feature type="compositionally biased region" description="Basic residues" evidence="1">
    <location>
        <begin position="269"/>
        <end position="280"/>
    </location>
</feature>
<name>A0A9N8DGA7_9STRA</name>
<proteinExistence type="predicted"/>
<keyword evidence="3" id="KW-1185">Reference proteome</keyword>
<evidence type="ECO:0000313" key="3">
    <source>
        <dbReference type="Proteomes" id="UP001153069"/>
    </source>
</evidence>
<accession>A0A9N8DGA7</accession>
<feature type="region of interest" description="Disordered" evidence="1">
    <location>
        <begin position="262"/>
        <end position="290"/>
    </location>
</feature>
<protein>
    <submittedName>
        <fullName evidence="2">Uncharacterized protein</fullName>
    </submittedName>
</protein>
<sequence length="290" mass="33171">MASWTLGKIFSVDEEEQYDDVKETIPESDDDDGSDSEDDEDAMAAQAAFNKNKQNSSSARHDDKAIGSSRSIRRYDEYGDFISRSERARAEKSLSGMHAAHTESQQNEKAGKRRVSFAPDESLVTSVHEIPLLTDEDKQNCFMTAETWQSMDTDMDITIKRWQNHKEGLIKFDEDNNTIRGIEDIVFRLDKNKPIYKHRKTVLEEVVRQKMENEYPNMKKLSAISEVSSSTHREQAKVLGLEDEKERKRVWSPKPLNLARAISAPVAGSKKKKDKSKRKGSIFGFFSKKK</sequence>
<feature type="region of interest" description="Disordered" evidence="1">
    <location>
        <begin position="92"/>
        <end position="115"/>
    </location>
</feature>
<dbReference type="OrthoDB" id="54536at2759"/>
<reference evidence="2" key="1">
    <citation type="submission" date="2020-06" db="EMBL/GenBank/DDBJ databases">
        <authorList>
            <consortium name="Plant Systems Biology data submission"/>
        </authorList>
    </citation>
    <scope>NUCLEOTIDE SEQUENCE</scope>
    <source>
        <strain evidence="2">D6</strain>
    </source>
</reference>
<dbReference type="EMBL" id="CAICTM010000053">
    <property type="protein sequence ID" value="CAB9499129.1"/>
    <property type="molecule type" value="Genomic_DNA"/>
</dbReference>